<dbReference type="EMBL" id="QDEB01112698">
    <property type="protein sequence ID" value="RZB41623.1"/>
    <property type="molecule type" value="Genomic_DNA"/>
</dbReference>
<dbReference type="PANTHER" id="PTHR16231:SF4">
    <property type="entry name" value="COMM DOMAIN-CONTAINING PROTEIN 4"/>
    <property type="match status" value="1"/>
</dbReference>
<dbReference type="Pfam" id="PF21672">
    <property type="entry name" value="COMM_HN"/>
    <property type="match status" value="1"/>
</dbReference>
<dbReference type="InterPro" id="IPR047155">
    <property type="entry name" value="COMMD4/6/7/8"/>
</dbReference>
<gene>
    <name evidence="1" type="ORF">BDFB_004193</name>
</gene>
<sequence>KFRFCGEADCPDWILAEINTLSRLSSVKLKLLSQIVVQGIIKPPIELSKAEKLFTDSKLVNPLDKVTAEVDRSVNCVVLDLTIDGKSEKVTMIPFTLNLLLEELTQIREKVVQLNDNPM</sequence>
<dbReference type="Proteomes" id="UP000292052">
    <property type="component" value="Unassembled WGS sequence"/>
</dbReference>
<evidence type="ECO:0000313" key="2">
    <source>
        <dbReference type="Proteomes" id="UP000292052"/>
    </source>
</evidence>
<dbReference type="OrthoDB" id="284322at2759"/>
<keyword evidence="2" id="KW-1185">Reference proteome</keyword>
<evidence type="ECO:0000313" key="1">
    <source>
        <dbReference type="EMBL" id="RZB41623.1"/>
    </source>
</evidence>
<comment type="caution">
    <text evidence="1">The sequence shown here is derived from an EMBL/GenBank/DDBJ whole genome shotgun (WGS) entry which is preliminary data.</text>
</comment>
<dbReference type="AlphaFoldDB" id="A0A482VDH8"/>
<reference evidence="1 2" key="1">
    <citation type="submission" date="2017-03" db="EMBL/GenBank/DDBJ databases">
        <title>Genome of the blue death feigning beetle - Asbolus verrucosus.</title>
        <authorList>
            <person name="Rider S.D."/>
        </authorList>
    </citation>
    <scope>NUCLEOTIDE SEQUENCE [LARGE SCALE GENOMIC DNA]</scope>
    <source>
        <strain evidence="1">Butters</strain>
        <tissue evidence="1">Head and leg muscle</tissue>
    </source>
</reference>
<organism evidence="1 2">
    <name type="scientific">Asbolus verrucosus</name>
    <name type="common">Desert ironclad beetle</name>
    <dbReference type="NCBI Taxonomy" id="1661398"/>
    <lineage>
        <taxon>Eukaryota</taxon>
        <taxon>Metazoa</taxon>
        <taxon>Ecdysozoa</taxon>
        <taxon>Arthropoda</taxon>
        <taxon>Hexapoda</taxon>
        <taxon>Insecta</taxon>
        <taxon>Pterygota</taxon>
        <taxon>Neoptera</taxon>
        <taxon>Endopterygota</taxon>
        <taxon>Coleoptera</taxon>
        <taxon>Polyphaga</taxon>
        <taxon>Cucujiformia</taxon>
        <taxon>Tenebrionidae</taxon>
        <taxon>Pimeliinae</taxon>
        <taxon>Asbolus</taxon>
    </lineage>
</organism>
<feature type="non-terminal residue" evidence="1">
    <location>
        <position position="1"/>
    </location>
</feature>
<name>A0A482VDH8_ASBVE</name>
<accession>A0A482VDH8</accession>
<protein>
    <submittedName>
        <fullName evidence="1">COMM domain-containing protein 4</fullName>
    </submittedName>
</protein>
<dbReference type="PANTHER" id="PTHR16231">
    <property type="entry name" value="COMM DOMAIN-CONTAINING PROTEIN 4-8 FAMILY MEMBER"/>
    <property type="match status" value="1"/>
</dbReference>
<proteinExistence type="predicted"/>
<dbReference type="STRING" id="1661398.A0A482VDH8"/>
<feature type="non-terminal residue" evidence="1">
    <location>
        <position position="119"/>
    </location>
</feature>